<dbReference type="InterPro" id="IPR036922">
    <property type="entry name" value="Rieske_2Fe-2S_sf"/>
</dbReference>
<keyword evidence="1" id="KW-0001">2Fe-2S</keyword>
<dbReference type="GO" id="GO:0051537">
    <property type="term" value="F:2 iron, 2 sulfur cluster binding"/>
    <property type="evidence" value="ECO:0007669"/>
    <property type="project" value="UniProtKB-KW"/>
</dbReference>
<evidence type="ECO:0000256" key="4">
    <source>
        <dbReference type="ARBA" id="ARBA00023014"/>
    </source>
</evidence>
<organism evidence="6 7">
    <name type="scientific">Devosia nanyangense</name>
    <dbReference type="NCBI Taxonomy" id="1228055"/>
    <lineage>
        <taxon>Bacteria</taxon>
        <taxon>Pseudomonadati</taxon>
        <taxon>Pseudomonadota</taxon>
        <taxon>Alphaproteobacteria</taxon>
        <taxon>Hyphomicrobiales</taxon>
        <taxon>Devosiaceae</taxon>
        <taxon>Devosia</taxon>
    </lineage>
</organism>
<evidence type="ECO:0000313" key="6">
    <source>
        <dbReference type="EMBL" id="MBI4922253.1"/>
    </source>
</evidence>
<dbReference type="PANTHER" id="PTHR21496:SF23">
    <property type="entry name" value="3-PHENYLPROPIONATE_CINNAMIC ACID DIOXYGENASE FERREDOXIN SUBUNIT"/>
    <property type="match status" value="1"/>
</dbReference>
<sequence>MAKYVIAATADFPAGTRRLVEVDGRAIVVFNVRGEYFALLNRCPHNGGSLAEGVVTGLVQSAAPGAYQYTRQGEIIRCPWHGWEFDIKTGKSFCSAIRARARPFPVHVEDGGALVEGPYRAETIPVHIEDAYVVLEA</sequence>
<dbReference type="PANTHER" id="PTHR21496">
    <property type="entry name" value="FERREDOXIN-RELATED"/>
    <property type="match status" value="1"/>
</dbReference>
<evidence type="ECO:0000256" key="1">
    <source>
        <dbReference type="ARBA" id="ARBA00022714"/>
    </source>
</evidence>
<evidence type="ECO:0000259" key="5">
    <source>
        <dbReference type="PROSITE" id="PS51296"/>
    </source>
</evidence>
<dbReference type="CDD" id="cd03467">
    <property type="entry name" value="Rieske"/>
    <property type="match status" value="1"/>
</dbReference>
<dbReference type="EMBL" id="JACRAF010000029">
    <property type="protein sequence ID" value="MBI4922253.1"/>
    <property type="molecule type" value="Genomic_DNA"/>
</dbReference>
<evidence type="ECO:0000313" key="7">
    <source>
        <dbReference type="Proteomes" id="UP000782610"/>
    </source>
</evidence>
<dbReference type="AlphaFoldDB" id="A0A933NZ08"/>
<dbReference type="SUPFAM" id="SSF50022">
    <property type="entry name" value="ISP domain"/>
    <property type="match status" value="1"/>
</dbReference>
<keyword evidence="4" id="KW-0411">Iron-sulfur</keyword>
<comment type="caution">
    <text evidence="6">The sequence shown here is derived from an EMBL/GenBank/DDBJ whole genome shotgun (WGS) entry which is preliminary data.</text>
</comment>
<feature type="domain" description="Rieske" evidence="5">
    <location>
        <begin position="4"/>
        <end position="115"/>
    </location>
</feature>
<dbReference type="Proteomes" id="UP000782610">
    <property type="component" value="Unassembled WGS sequence"/>
</dbReference>
<dbReference type="GO" id="GO:0046872">
    <property type="term" value="F:metal ion binding"/>
    <property type="evidence" value="ECO:0007669"/>
    <property type="project" value="UniProtKB-KW"/>
</dbReference>
<keyword evidence="2" id="KW-0479">Metal-binding</keyword>
<accession>A0A933NZ08</accession>
<evidence type="ECO:0000256" key="3">
    <source>
        <dbReference type="ARBA" id="ARBA00023004"/>
    </source>
</evidence>
<reference evidence="6" key="1">
    <citation type="submission" date="2020-07" db="EMBL/GenBank/DDBJ databases">
        <title>Huge and variable diversity of episymbiotic CPR bacteria and DPANN archaea in groundwater ecosystems.</title>
        <authorList>
            <person name="He C.Y."/>
            <person name="Keren R."/>
            <person name="Whittaker M."/>
            <person name="Farag I.F."/>
            <person name="Doudna J."/>
            <person name="Cate J.H.D."/>
            <person name="Banfield J.F."/>
        </authorList>
    </citation>
    <scope>NUCLEOTIDE SEQUENCE</scope>
    <source>
        <strain evidence="6">NC_groundwater_1586_Pr3_B-0.1um_66_15</strain>
    </source>
</reference>
<dbReference type="PROSITE" id="PS51296">
    <property type="entry name" value="RIESKE"/>
    <property type="match status" value="1"/>
</dbReference>
<protein>
    <submittedName>
        <fullName evidence="6">Rieske (2Fe-2S) protein</fullName>
    </submittedName>
</protein>
<gene>
    <name evidence="6" type="ORF">HY834_10920</name>
</gene>
<dbReference type="Gene3D" id="2.102.10.10">
    <property type="entry name" value="Rieske [2Fe-2S] iron-sulphur domain"/>
    <property type="match status" value="1"/>
</dbReference>
<dbReference type="Pfam" id="PF00355">
    <property type="entry name" value="Rieske"/>
    <property type="match status" value="1"/>
</dbReference>
<proteinExistence type="predicted"/>
<evidence type="ECO:0000256" key="2">
    <source>
        <dbReference type="ARBA" id="ARBA00022723"/>
    </source>
</evidence>
<dbReference type="InterPro" id="IPR017941">
    <property type="entry name" value="Rieske_2Fe-2S"/>
</dbReference>
<keyword evidence="3" id="KW-0408">Iron</keyword>
<name>A0A933NZ08_9HYPH</name>